<sequence>MAPVSGSSKTSPMSAKEIKPESKRTTSIALLLMALAAVLFCGDAALKHAGYNWRDAEFDLQRFTRLGPHREFPSSLRANFLLPKSTDHFTGEYQAAQGNSRSSFRHQVLGAGVQKAESEDLMQPDYGHECPVKTPSVAAFSPTKLAPHVSISGSGRGECTVGEVCAFRITATTDTYWNTDDPANREIFFTYKGSSLGVGDLAVEYGSIHPAWTATYIIWDQGNYTFTVRADCNSVLESTVLAEFSVTIHQPQAQSQGSNFDAGEESRTLAENPPKDSPCDRGASGRWFLKESGRKPVYSWTPYNCAPSLIEPGSFVKRLNDAGYKRLTFIGDSHQRVLYMHLKYLLAGHADASERRQHGDMSLTIEEGDSRLELRYYWVDGIYQNHEFGCHNRGMYSGRNDSFPDVEPGPGIYIFDAGTWTTASCAQPQLAYAKHLPGYLEWAAKFDQEGSKLVWRTTPSWRGACNRKNAVLAWTNRYAVPMVTARKEFQIFNSWEVEAPRYGDLCDWHYSCLKSDKDKMVMKGDVGEAVARSLMTWLVKKMR</sequence>
<feature type="region of interest" description="Disordered" evidence="1">
    <location>
        <begin position="1"/>
        <end position="20"/>
    </location>
</feature>
<keyword evidence="3" id="KW-1185">Reference proteome</keyword>
<feature type="compositionally biased region" description="Basic and acidic residues" evidence="1">
    <location>
        <begin position="264"/>
        <end position="279"/>
    </location>
</feature>
<organism evidence="2 3">
    <name type="scientific">Klebsormidium nitens</name>
    <name type="common">Green alga</name>
    <name type="synonym">Ulothrix nitens</name>
    <dbReference type="NCBI Taxonomy" id="105231"/>
    <lineage>
        <taxon>Eukaryota</taxon>
        <taxon>Viridiplantae</taxon>
        <taxon>Streptophyta</taxon>
        <taxon>Klebsormidiophyceae</taxon>
        <taxon>Klebsormidiales</taxon>
        <taxon>Klebsormidiaceae</taxon>
        <taxon>Klebsormidium</taxon>
    </lineage>
</organism>
<name>A0A1Y1I0W9_KLENI</name>
<dbReference type="AlphaFoldDB" id="A0A1Y1I0W9"/>
<evidence type="ECO:0000256" key="1">
    <source>
        <dbReference type="SAM" id="MobiDB-lite"/>
    </source>
</evidence>
<gene>
    <name evidence="2" type="ORF">KFL_001760120</name>
</gene>
<feature type="compositionally biased region" description="Polar residues" evidence="1">
    <location>
        <begin position="1"/>
        <end position="13"/>
    </location>
</feature>
<dbReference type="Proteomes" id="UP000054558">
    <property type="component" value="Unassembled WGS sequence"/>
</dbReference>
<dbReference type="EMBL" id="DF237125">
    <property type="protein sequence ID" value="GAQ84103.1"/>
    <property type="molecule type" value="Genomic_DNA"/>
</dbReference>
<dbReference type="OrthoDB" id="2015482at2759"/>
<evidence type="ECO:0000313" key="3">
    <source>
        <dbReference type="Proteomes" id="UP000054558"/>
    </source>
</evidence>
<evidence type="ECO:0000313" key="2">
    <source>
        <dbReference type="EMBL" id="GAQ84103.1"/>
    </source>
</evidence>
<accession>A0A1Y1I0W9</accession>
<reference evidence="2 3" key="1">
    <citation type="journal article" date="2014" name="Nat. Commun.">
        <title>Klebsormidium flaccidum genome reveals primary factors for plant terrestrial adaptation.</title>
        <authorList>
            <person name="Hori K."/>
            <person name="Maruyama F."/>
            <person name="Fujisawa T."/>
            <person name="Togashi T."/>
            <person name="Yamamoto N."/>
            <person name="Seo M."/>
            <person name="Sato S."/>
            <person name="Yamada T."/>
            <person name="Mori H."/>
            <person name="Tajima N."/>
            <person name="Moriyama T."/>
            <person name="Ikeuchi M."/>
            <person name="Watanabe M."/>
            <person name="Wada H."/>
            <person name="Kobayashi K."/>
            <person name="Saito M."/>
            <person name="Masuda T."/>
            <person name="Sasaki-Sekimoto Y."/>
            <person name="Mashiguchi K."/>
            <person name="Awai K."/>
            <person name="Shimojima M."/>
            <person name="Masuda S."/>
            <person name="Iwai M."/>
            <person name="Nobusawa T."/>
            <person name="Narise T."/>
            <person name="Kondo S."/>
            <person name="Saito H."/>
            <person name="Sato R."/>
            <person name="Murakawa M."/>
            <person name="Ihara Y."/>
            <person name="Oshima-Yamada Y."/>
            <person name="Ohtaka K."/>
            <person name="Satoh M."/>
            <person name="Sonobe K."/>
            <person name="Ishii M."/>
            <person name="Ohtani R."/>
            <person name="Kanamori-Sato M."/>
            <person name="Honoki R."/>
            <person name="Miyazaki D."/>
            <person name="Mochizuki H."/>
            <person name="Umetsu J."/>
            <person name="Higashi K."/>
            <person name="Shibata D."/>
            <person name="Kamiya Y."/>
            <person name="Sato N."/>
            <person name="Nakamura Y."/>
            <person name="Tabata S."/>
            <person name="Ida S."/>
            <person name="Kurokawa K."/>
            <person name="Ohta H."/>
        </authorList>
    </citation>
    <scope>NUCLEOTIDE SEQUENCE [LARGE SCALE GENOMIC DNA]</scope>
    <source>
        <strain evidence="2 3">NIES-2285</strain>
    </source>
</reference>
<proteinExistence type="predicted"/>
<feature type="region of interest" description="Disordered" evidence="1">
    <location>
        <begin position="252"/>
        <end position="281"/>
    </location>
</feature>
<protein>
    <submittedName>
        <fullName evidence="2">Uncharacterized protein</fullName>
    </submittedName>
</protein>